<keyword evidence="9 11" id="KW-0472">Membrane</keyword>
<evidence type="ECO:0000256" key="9">
    <source>
        <dbReference type="ARBA" id="ARBA00023136"/>
    </source>
</evidence>
<evidence type="ECO:0000256" key="5">
    <source>
        <dbReference type="ARBA" id="ARBA00022692"/>
    </source>
</evidence>
<evidence type="ECO:0000256" key="1">
    <source>
        <dbReference type="ARBA" id="ARBA00004141"/>
    </source>
</evidence>
<dbReference type="InterPro" id="IPR018229">
    <property type="entry name" value="Rhodopsin_retinal_BS"/>
</dbReference>
<keyword evidence="5 11" id="KW-0812">Transmembrane</keyword>
<keyword evidence="8" id="KW-0157">Chromophore</keyword>
<keyword evidence="3" id="KW-0600">Photoreceptor protein</keyword>
<dbReference type="Gene3D" id="1.20.1070.10">
    <property type="entry name" value="Rhodopsin 7-helix transmembrane proteins"/>
    <property type="match status" value="1"/>
</dbReference>
<evidence type="ECO:0000256" key="4">
    <source>
        <dbReference type="ARBA" id="ARBA00022606"/>
    </source>
</evidence>
<sequence length="237" mass="26213">MNETIVLLHWVYAAVMFSGAGYFIWLSRRPTGIPSYEFLIASIIPIWSGLAYFSIAIGQGLFETSDKTVYFARYIDWVVTTPLLLVALALTAMFYSPRKNKVLIWSLVSADVLMILTGLIGDFSPPALTYVWYFIGVGALVFILYLIWGPLLKIAREGGLALEKHFKRTAAYLTILWVCYPSAWIIGPSGLGLTQELTDVAIFIFLPILSKVGFSLLDLHGLKALHAPAAASKKTVS</sequence>
<evidence type="ECO:0000256" key="6">
    <source>
        <dbReference type="ARBA" id="ARBA00022925"/>
    </source>
</evidence>
<evidence type="ECO:0000256" key="11">
    <source>
        <dbReference type="SAM" id="Phobius"/>
    </source>
</evidence>
<organism evidence="12 13">
    <name type="scientific">Jeotgalibacillus campisalis</name>
    <dbReference type="NCBI Taxonomy" id="220754"/>
    <lineage>
        <taxon>Bacteria</taxon>
        <taxon>Bacillati</taxon>
        <taxon>Bacillota</taxon>
        <taxon>Bacilli</taxon>
        <taxon>Bacillales</taxon>
        <taxon>Caryophanaceae</taxon>
        <taxon>Jeotgalibacillus</taxon>
    </lineage>
</organism>
<accession>A0A0C2RLC5</accession>
<dbReference type="AlphaFoldDB" id="A0A0C2RLC5"/>
<keyword evidence="7 11" id="KW-1133">Transmembrane helix</keyword>
<dbReference type="SUPFAM" id="SSF81321">
    <property type="entry name" value="Family A G protein-coupled receptor-like"/>
    <property type="match status" value="1"/>
</dbReference>
<gene>
    <name evidence="12" type="ORF">KR50_09110</name>
</gene>
<dbReference type="PRINTS" id="PR00251">
    <property type="entry name" value="BACTRLOPSIN"/>
</dbReference>
<feature type="transmembrane region" description="Helical" evidence="11">
    <location>
        <begin position="102"/>
        <end position="121"/>
    </location>
</feature>
<dbReference type="SMART" id="SM01021">
    <property type="entry name" value="Bac_rhodopsin"/>
    <property type="match status" value="1"/>
</dbReference>
<proteinExistence type="inferred from homology"/>
<evidence type="ECO:0000256" key="8">
    <source>
        <dbReference type="ARBA" id="ARBA00022991"/>
    </source>
</evidence>
<keyword evidence="10" id="KW-0675">Receptor</keyword>
<evidence type="ECO:0000256" key="10">
    <source>
        <dbReference type="ARBA" id="ARBA00023170"/>
    </source>
</evidence>
<dbReference type="GO" id="GO:0009881">
    <property type="term" value="F:photoreceptor activity"/>
    <property type="evidence" value="ECO:0007669"/>
    <property type="project" value="UniProtKB-KW"/>
</dbReference>
<dbReference type="GO" id="GO:0005216">
    <property type="term" value="F:monoatomic ion channel activity"/>
    <property type="evidence" value="ECO:0007669"/>
    <property type="project" value="InterPro"/>
</dbReference>
<keyword evidence="6" id="KW-0681">Retinal protein</keyword>
<comment type="similarity">
    <text evidence="2">Belongs to the archaeal/bacterial/fungal opsin family.</text>
</comment>
<dbReference type="PATRIC" id="fig|220754.4.peg.931"/>
<reference evidence="12 13" key="1">
    <citation type="submission" date="2015-01" db="EMBL/GenBank/DDBJ databases">
        <title>Jeotgalibacillus campisalis genome sequencing.</title>
        <authorList>
            <person name="Goh K.M."/>
            <person name="Chan K.-G."/>
            <person name="Yaakop A.S."/>
            <person name="Ee R."/>
            <person name="Gan H.M."/>
            <person name="Chan C.S."/>
        </authorList>
    </citation>
    <scope>NUCLEOTIDE SEQUENCE [LARGE SCALE GENOMIC DNA]</scope>
    <source>
        <strain evidence="12 13">SF-57</strain>
    </source>
</reference>
<feature type="transmembrane region" description="Helical" evidence="11">
    <location>
        <begin position="200"/>
        <end position="217"/>
    </location>
</feature>
<dbReference type="Pfam" id="PF01036">
    <property type="entry name" value="Bac_rhodopsin"/>
    <property type="match status" value="1"/>
</dbReference>
<keyword evidence="13" id="KW-1185">Reference proteome</keyword>
<comment type="caution">
    <text evidence="12">The sequence shown here is derived from an EMBL/GenBank/DDBJ whole genome shotgun (WGS) entry which is preliminary data.</text>
</comment>
<feature type="transmembrane region" description="Helical" evidence="11">
    <location>
        <begin position="6"/>
        <end position="26"/>
    </location>
</feature>
<evidence type="ECO:0000313" key="13">
    <source>
        <dbReference type="Proteomes" id="UP000031972"/>
    </source>
</evidence>
<feature type="transmembrane region" description="Helical" evidence="11">
    <location>
        <begin position="169"/>
        <end position="188"/>
    </location>
</feature>
<evidence type="ECO:0000256" key="7">
    <source>
        <dbReference type="ARBA" id="ARBA00022989"/>
    </source>
</evidence>
<feature type="transmembrane region" description="Helical" evidence="11">
    <location>
        <begin position="127"/>
        <end position="148"/>
    </location>
</feature>
<comment type="subcellular location">
    <subcellularLocation>
        <location evidence="1">Membrane</location>
        <topology evidence="1">Multi-pass membrane protein</topology>
    </subcellularLocation>
</comment>
<feature type="transmembrane region" description="Helical" evidence="11">
    <location>
        <begin position="74"/>
        <end position="95"/>
    </location>
</feature>
<evidence type="ECO:0000313" key="12">
    <source>
        <dbReference type="EMBL" id="KIL51030.1"/>
    </source>
</evidence>
<feature type="transmembrane region" description="Helical" evidence="11">
    <location>
        <begin position="38"/>
        <end position="62"/>
    </location>
</feature>
<dbReference type="GO" id="GO:0016020">
    <property type="term" value="C:membrane"/>
    <property type="evidence" value="ECO:0007669"/>
    <property type="project" value="UniProtKB-SubCell"/>
</dbReference>
<dbReference type="GO" id="GO:0007602">
    <property type="term" value="P:phototransduction"/>
    <property type="evidence" value="ECO:0007669"/>
    <property type="project" value="UniProtKB-KW"/>
</dbReference>
<dbReference type="RefSeq" id="WP_041055746.1">
    <property type="nucleotide sequence ID" value="NZ_JXRR01000008.1"/>
</dbReference>
<dbReference type="InterPro" id="IPR001425">
    <property type="entry name" value="Arc/bac/fun_rhodopsins"/>
</dbReference>
<name>A0A0C2RLC5_9BACL</name>
<dbReference type="EMBL" id="JXRR01000008">
    <property type="protein sequence ID" value="KIL51030.1"/>
    <property type="molecule type" value="Genomic_DNA"/>
</dbReference>
<dbReference type="PANTHER" id="PTHR28286">
    <property type="match status" value="1"/>
</dbReference>
<dbReference type="PANTHER" id="PTHR28286:SF2">
    <property type="entry name" value="BACTERIORHODOPSIN _OPSIN, NOPA (EUROFUNG)"/>
    <property type="match status" value="1"/>
</dbReference>
<dbReference type="Proteomes" id="UP000031972">
    <property type="component" value="Unassembled WGS sequence"/>
</dbReference>
<keyword evidence="4" id="KW-0716">Sensory transduction</keyword>
<protein>
    <submittedName>
        <fullName evidence="12">Rhodopsin</fullName>
    </submittedName>
</protein>
<evidence type="ECO:0000256" key="3">
    <source>
        <dbReference type="ARBA" id="ARBA00022543"/>
    </source>
</evidence>
<evidence type="ECO:0000256" key="2">
    <source>
        <dbReference type="ARBA" id="ARBA00008130"/>
    </source>
</evidence>
<dbReference type="OrthoDB" id="70408at2"/>
<dbReference type="PROSITE" id="PS00950">
    <property type="entry name" value="BACTERIAL_OPSIN_1"/>
    <property type="match status" value="1"/>
</dbReference>